<dbReference type="InterPro" id="IPR029058">
    <property type="entry name" value="AB_hydrolase_fold"/>
</dbReference>
<organism evidence="14 15">
    <name type="scientific">Boothiomyces macroporosus</name>
    <dbReference type="NCBI Taxonomy" id="261099"/>
    <lineage>
        <taxon>Eukaryota</taxon>
        <taxon>Fungi</taxon>
        <taxon>Fungi incertae sedis</taxon>
        <taxon>Chytridiomycota</taxon>
        <taxon>Chytridiomycota incertae sedis</taxon>
        <taxon>Chytridiomycetes</taxon>
        <taxon>Rhizophydiales</taxon>
        <taxon>Terramycetaceae</taxon>
        <taxon>Boothiomyces</taxon>
    </lineage>
</organism>
<reference evidence="14" key="1">
    <citation type="submission" date="2020-05" db="EMBL/GenBank/DDBJ databases">
        <title>Phylogenomic resolution of chytrid fungi.</title>
        <authorList>
            <person name="Stajich J.E."/>
            <person name="Amses K."/>
            <person name="Simmons R."/>
            <person name="Seto K."/>
            <person name="Myers J."/>
            <person name="Bonds A."/>
            <person name="Quandt C.A."/>
            <person name="Barry K."/>
            <person name="Liu P."/>
            <person name="Grigoriev I."/>
            <person name="Longcore J.E."/>
            <person name="James T.Y."/>
        </authorList>
    </citation>
    <scope>NUCLEOTIDE SEQUENCE</scope>
    <source>
        <strain evidence="14">PLAUS21</strain>
    </source>
</reference>
<evidence type="ECO:0000256" key="3">
    <source>
        <dbReference type="ARBA" id="ARBA00022741"/>
    </source>
</evidence>
<dbReference type="InterPro" id="IPR001806">
    <property type="entry name" value="Small_GTPase"/>
</dbReference>
<dbReference type="GO" id="GO:0012505">
    <property type="term" value="C:endomembrane system"/>
    <property type="evidence" value="ECO:0007669"/>
    <property type="project" value="UniProtKB-SubCell"/>
</dbReference>
<keyword evidence="9" id="KW-0636">Prenylation</keyword>
<keyword evidence="6" id="KW-0342">GTP-binding</keyword>
<proteinExistence type="inferred from homology"/>
<comment type="subcellular location">
    <subcellularLocation>
        <location evidence="11">Endomembrane system</location>
        <topology evidence="11">Lipid-anchor</topology>
        <orientation evidence="11">Cytoplasmic side</orientation>
    </subcellularLocation>
</comment>
<dbReference type="SMART" id="SM00175">
    <property type="entry name" value="RAB"/>
    <property type="match status" value="1"/>
</dbReference>
<evidence type="ECO:0000256" key="5">
    <source>
        <dbReference type="ARBA" id="ARBA00022842"/>
    </source>
</evidence>
<name>A0AAD5Y7L1_9FUNG</name>
<protein>
    <submittedName>
        <fullName evidence="14">GTP-binding protein</fullName>
    </submittedName>
</protein>
<dbReference type="CDD" id="cd04137">
    <property type="entry name" value="RheB"/>
    <property type="match status" value="1"/>
</dbReference>
<keyword evidence="5" id="KW-0460">Magnesium</keyword>
<dbReference type="Pfam" id="PF07859">
    <property type="entry name" value="Abhydrolase_3"/>
    <property type="match status" value="1"/>
</dbReference>
<dbReference type="Pfam" id="PF00071">
    <property type="entry name" value="Ras"/>
    <property type="match status" value="1"/>
</dbReference>
<dbReference type="PROSITE" id="PS51419">
    <property type="entry name" value="RAB"/>
    <property type="match status" value="1"/>
</dbReference>
<evidence type="ECO:0000256" key="7">
    <source>
        <dbReference type="ARBA" id="ARBA00023136"/>
    </source>
</evidence>
<evidence type="ECO:0000313" key="15">
    <source>
        <dbReference type="Proteomes" id="UP001210925"/>
    </source>
</evidence>
<dbReference type="GO" id="GO:0003924">
    <property type="term" value="F:GTPase activity"/>
    <property type="evidence" value="ECO:0007669"/>
    <property type="project" value="InterPro"/>
</dbReference>
<dbReference type="PROSITE" id="PS51421">
    <property type="entry name" value="RAS"/>
    <property type="match status" value="1"/>
</dbReference>
<keyword evidence="3" id="KW-0547">Nucleotide-binding</keyword>
<sequence>MHQRFDPHPDKEPNMLKENMTVFRRMSSYFLKESFIYLTRGPTIPDWNFGYHTLINSIKRLMISHHYLELPDVPAAQLRSTTGPKLSKHAHIVPDTFVQRDKVIEFFKDKCTMVDHAYDKVVIDAEYLSYKKSHKDIVFFVHGGGYCTGSKEMYRKISYLVAKHSDSTVYALNYRLSPQNPFPCGLIDCISGYQHLIETHDHKKVILMGDSAGGGMVLAMCIALREMNLPIPGGVYGISPWIDLTHWFASFRINQKTDFLIGDTTDPRLQGQRHYYTGNENLKLGYVSPVWEENLDNLPPMLIQVGGAEKLHDENIHFSQRLINTSDPPQELHLQVYESHVHVRKIAVLGSRAVGKSSVTVQFVENHFAETYYPTIENMFTKIVKYKGEEFAVEIMDTAGQDEFSILNSKHAIGIHGYILVYSIASQQSFEMCSILRDKILNFTGMDWVPCVLVANKVDLHAQRQVTTEEGKKKALEWNCAFIETSAKHNQNISRVFDQMLAEIEKVRGEPQAKPSGCVIF</sequence>
<keyword evidence="4" id="KW-0378">Hydrolase</keyword>
<evidence type="ECO:0000256" key="11">
    <source>
        <dbReference type="ARBA" id="ARBA00046278"/>
    </source>
</evidence>
<dbReference type="GO" id="GO:0007165">
    <property type="term" value="P:signal transduction"/>
    <property type="evidence" value="ECO:0007669"/>
    <property type="project" value="InterPro"/>
</dbReference>
<comment type="caution">
    <text evidence="14">The sequence shown here is derived from an EMBL/GenBank/DDBJ whole genome shotgun (WGS) entry which is preliminary data.</text>
</comment>
<evidence type="ECO:0000256" key="1">
    <source>
        <dbReference type="ARBA" id="ARBA00022481"/>
    </source>
</evidence>
<evidence type="ECO:0000256" key="8">
    <source>
        <dbReference type="ARBA" id="ARBA00023288"/>
    </source>
</evidence>
<dbReference type="AlphaFoldDB" id="A0AAD5Y7L1"/>
<comment type="catalytic activity">
    <reaction evidence="12">
        <text>GTP + H2O = GDP + phosphate + H(+)</text>
        <dbReference type="Rhea" id="RHEA:19669"/>
        <dbReference type="ChEBI" id="CHEBI:15377"/>
        <dbReference type="ChEBI" id="CHEBI:15378"/>
        <dbReference type="ChEBI" id="CHEBI:37565"/>
        <dbReference type="ChEBI" id="CHEBI:43474"/>
        <dbReference type="ChEBI" id="CHEBI:58189"/>
    </reaction>
    <physiologicalReaction direction="left-to-right" evidence="12">
        <dbReference type="Rhea" id="RHEA:19670"/>
    </physiologicalReaction>
</comment>
<keyword evidence="8" id="KW-0449">Lipoprotein</keyword>
<keyword evidence="2" id="KW-0479">Metal-binding</keyword>
<dbReference type="Proteomes" id="UP001210925">
    <property type="component" value="Unassembled WGS sequence"/>
</dbReference>
<keyword evidence="7" id="KW-0472">Membrane</keyword>
<evidence type="ECO:0000256" key="9">
    <source>
        <dbReference type="ARBA" id="ARBA00023289"/>
    </source>
</evidence>
<gene>
    <name evidence="14" type="primary">RHB1</name>
    <name evidence="14" type="ORF">HK103_005207</name>
</gene>
<dbReference type="EMBL" id="JADGKB010000047">
    <property type="protein sequence ID" value="KAJ3256712.1"/>
    <property type="molecule type" value="Genomic_DNA"/>
</dbReference>
<dbReference type="GO" id="GO:0016020">
    <property type="term" value="C:membrane"/>
    <property type="evidence" value="ECO:0007669"/>
    <property type="project" value="InterPro"/>
</dbReference>
<evidence type="ECO:0000256" key="12">
    <source>
        <dbReference type="ARBA" id="ARBA00049117"/>
    </source>
</evidence>
<feature type="domain" description="Alpha/beta hydrolase fold-3" evidence="13">
    <location>
        <begin position="138"/>
        <end position="343"/>
    </location>
</feature>
<dbReference type="InterPro" id="IPR027417">
    <property type="entry name" value="P-loop_NTPase"/>
</dbReference>
<dbReference type="InterPro" id="IPR013094">
    <property type="entry name" value="AB_hydrolase_3"/>
</dbReference>
<dbReference type="InterPro" id="IPR005225">
    <property type="entry name" value="Small_GTP-bd"/>
</dbReference>
<dbReference type="SUPFAM" id="SSF53474">
    <property type="entry name" value="alpha/beta-Hydrolases"/>
    <property type="match status" value="1"/>
</dbReference>
<dbReference type="PANTHER" id="PTHR24070">
    <property type="entry name" value="RAS, DI-RAS, AND RHEB FAMILY MEMBERS OF SMALL GTPASE SUPERFAMILY"/>
    <property type="match status" value="1"/>
</dbReference>
<comment type="similarity">
    <text evidence="10">Belongs to the small GTPase superfamily. Rheb family.</text>
</comment>
<dbReference type="PROSITE" id="PS51420">
    <property type="entry name" value="RHO"/>
    <property type="match status" value="1"/>
</dbReference>
<dbReference type="NCBIfam" id="TIGR00231">
    <property type="entry name" value="small_GTP"/>
    <property type="match status" value="1"/>
</dbReference>
<keyword evidence="15" id="KW-1185">Reference proteome</keyword>
<evidence type="ECO:0000256" key="6">
    <source>
        <dbReference type="ARBA" id="ARBA00023134"/>
    </source>
</evidence>
<dbReference type="GO" id="GO:0046872">
    <property type="term" value="F:metal ion binding"/>
    <property type="evidence" value="ECO:0007669"/>
    <property type="project" value="UniProtKB-KW"/>
</dbReference>
<evidence type="ECO:0000259" key="13">
    <source>
        <dbReference type="Pfam" id="PF07859"/>
    </source>
</evidence>
<evidence type="ECO:0000256" key="4">
    <source>
        <dbReference type="ARBA" id="ARBA00022801"/>
    </source>
</evidence>
<dbReference type="SUPFAM" id="SSF52540">
    <property type="entry name" value="P-loop containing nucleoside triphosphate hydrolases"/>
    <property type="match status" value="1"/>
</dbReference>
<dbReference type="InterPro" id="IPR020849">
    <property type="entry name" value="Small_GTPase_Ras-type"/>
</dbReference>
<evidence type="ECO:0000313" key="14">
    <source>
        <dbReference type="EMBL" id="KAJ3256712.1"/>
    </source>
</evidence>
<evidence type="ECO:0000256" key="10">
    <source>
        <dbReference type="ARBA" id="ARBA00037969"/>
    </source>
</evidence>
<dbReference type="SMART" id="SM00174">
    <property type="entry name" value="RHO"/>
    <property type="match status" value="1"/>
</dbReference>
<accession>A0AAD5Y7L1</accession>
<dbReference type="GO" id="GO:0005525">
    <property type="term" value="F:GTP binding"/>
    <property type="evidence" value="ECO:0007669"/>
    <property type="project" value="UniProtKB-KW"/>
</dbReference>
<dbReference type="FunFam" id="3.40.50.300:FF:000273">
    <property type="entry name" value="GTP-binding protein Rheb homolog"/>
    <property type="match status" value="1"/>
</dbReference>
<dbReference type="Gene3D" id="3.40.50.300">
    <property type="entry name" value="P-loop containing nucleotide triphosphate hydrolases"/>
    <property type="match status" value="1"/>
</dbReference>
<dbReference type="SMART" id="SM00173">
    <property type="entry name" value="RAS"/>
    <property type="match status" value="1"/>
</dbReference>
<keyword evidence="1" id="KW-0488">Methylation</keyword>
<dbReference type="PRINTS" id="PR00449">
    <property type="entry name" value="RASTRNSFRMNG"/>
</dbReference>
<dbReference type="Gene3D" id="3.40.50.1820">
    <property type="entry name" value="alpha/beta hydrolase"/>
    <property type="match status" value="1"/>
</dbReference>
<evidence type="ECO:0000256" key="2">
    <source>
        <dbReference type="ARBA" id="ARBA00022723"/>
    </source>
</evidence>